<dbReference type="Pfam" id="PF15595">
    <property type="entry name" value="Imm51"/>
    <property type="match status" value="1"/>
</dbReference>
<evidence type="ECO:0000313" key="1">
    <source>
        <dbReference type="EMBL" id="SES65668.1"/>
    </source>
</evidence>
<sequence length="119" mass="13394">MNDINSKIKPFSFLEYTSAAGNGYSVILNAGMYKDHIFEMRSDDGFEGGGYDWANLASTFLELNLSHLAEKISFDPEADMFSAYSSDKDALVSFITQFHAFCEDEPKMIALFQTLDFID</sequence>
<proteinExistence type="predicted"/>
<protein>
    <submittedName>
        <fullName evidence="1">Immunity protein 51</fullName>
    </submittedName>
</protein>
<dbReference type="AlphaFoldDB" id="A0A1H9Y9Q7"/>
<evidence type="ECO:0000313" key="2">
    <source>
        <dbReference type="Proteomes" id="UP000242642"/>
    </source>
</evidence>
<dbReference type="EMBL" id="FOHV01000001">
    <property type="protein sequence ID" value="SES65668.1"/>
    <property type="molecule type" value="Genomic_DNA"/>
</dbReference>
<name>A0A1H9Y9Q7_9GAMM</name>
<dbReference type="RefSeq" id="WP_093316686.1">
    <property type="nucleotide sequence ID" value="NZ_FOHV01000001.1"/>
</dbReference>
<dbReference type="Proteomes" id="UP000242642">
    <property type="component" value="Unassembled WGS sequence"/>
</dbReference>
<reference evidence="2" key="1">
    <citation type="submission" date="2016-10" db="EMBL/GenBank/DDBJ databases">
        <authorList>
            <person name="Varghese N."/>
            <person name="Submissions S."/>
        </authorList>
    </citation>
    <scope>NUCLEOTIDE SEQUENCE [LARGE SCALE GENOMIC DNA]</scope>
    <source>
        <strain evidence="2">DSM 18579</strain>
    </source>
</reference>
<dbReference type="OrthoDB" id="8657476at2"/>
<accession>A0A1H9Y9Q7</accession>
<keyword evidence="2" id="KW-1185">Reference proteome</keyword>
<gene>
    <name evidence="1" type="ORF">SAMN02583745_00139</name>
</gene>
<organism evidence="1 2">
    <name type="scientific">Thorsellia anophelis DSM 18579</name>
    <dbReference type="NCBI Taxonomy" id="1123402"/>
    <lineage>
        <taxon>Bacteria</taxon>
        <taxon>Pseudomonadati</taxon>
        <taxon>Pseudomonadota</taxon>
        <taxon>Gammaproteobacteria</taxon>
        <taxon>Enterobacterales</taxon>
        <taxon>Thorselliaceae</taxon>
        <taxon>Thorsellia</taxon>
    </lineage>
</organism>
<dbReference type="InterPro" id="IPR028956">
    <property type="entry name" value="Imm51"/>
</dbReference>